<evidence type="ECO:0000313" key="1">
    <source>
        <dbReference type="EMBL" id="KAK1480166.1"/>
    </source>
</evidence>
<proteinExistence type="predicted"/>
<evidence type="ECO:0000313" key="2">
    <source>
        <dbReference type="Proteomes" id="UP001239213"/>
    </source>
</evidence>
<accession>A0AAI9VBT2</accession>
<protein>
    <submittedName>
        <fullName evidence="1">Uncharacterized protein</fullName>
    </submittedName>
</protein>
<sequence>TKIFARSLIYCRLKLILEIKERGFEIVILYSFYRLSGRRYKILEGKLKYYKYIRRSRFYNATISIIYNYKFVLFL</sequence>
<organism evidence="1 2">
    <name type="scientific">Colletotrichum cuscutae</name>
    <dbReference type="NCBI Taxonomy" id="1209917"/>
    <lineage>
        <taxon>Eukaryota</taxon>
        <taxon>Fungi</taxon>
        <taxon>Dikarya</taxon>
        <taxon>Ascomycota</taxon>
        <taxon>Pezizomycotina</taxon>
        <taxon>Sordariomycetes</taxon>
        <taxon>Hypocreomycetidae</taxon>
        <taxon>Glomerellales</taxon>
        <taxon>Glomerellaceae</taxon>
        <taxon>Colletotrichum</taxon>
        <taxon>Colletotrichum acutatum species complex</taxon>
    </lineage>
</organism>
<dbReference type="EMBL" id="MPDP01000112">
    <property type="protein sequence ID" value="KAK1480166.1"/>
    <property type="molecule type" value="Genomic_DNA"/>
</dbReference>
<gene>
    <name evidence="1" type="ORF">CCUS01_00723</name>
</gene>
<feature type="non-terminal residue" evidence="1">
    <location>
        <position position="1"/>
    </location>
</feature>
<dbReference type="Proteomes" id="UP001239213">
    <property type="component" value="Unassembled WGS sequence"/>
</dbReference>
<reference evidence="1" key="1">
    <citation type="submission" date="2016-11" db="EMBL/GenBank/DDBJ databases">
        <title>The genome sequence of Colletotrichum cuscutae.</title>
        <authorList>
            <person name="Baroncelli R."/>
        </authorList>
    </citation>
    <scope>NUCLEOTIDE SEQUENCE</scope>
    <source>
        <strain evidence="1">IMI 304802</strain>
    </source>
</reference>
<comment type="caution">
    <text evidence="1">The sequence shown here is derived from an EMBL/GenBank/DDBJ whole genome shotgun (WGS) entry which is preliminary data.</text>
</comment>
<keyword evidence="2" id="KW-1185">Reference proteome</keyword>
<name>A0AAI9VBT2_9PEZI</name>
<dbReference type="AlphaFoldDB" id="A0AAI9VBT2"/>